<dbReference type="PIRSF" id="PIRSF004633">
    <property type="entry name" value="UCP_PLP_oxd"/>
    <property type="match status" value="1"/>
</dbReference>
<reference evidence="2 3" key="1">
    <citation type="submission" date="2018-04" db="EMBL/GenBank/DDBJ databases">
        <title>Genome sequencing of Gemmobacter.</title>
        <authorList>
            <person name="Yi H."/>
            <person name="Baek M.-G."/>
        </authorList>
    </citation>
    <scope>NUCLEOTIDE SEQUENCE [LARGE SCALE GENOMIC DNA]</scope>
    <source>
        <strain evidence="2 3">HYN0069</strain>
    </source>
</reference>
<dbReference type="Gene3D" id="2.30.110.10">
    <property type="entry name" value="Electron Transport, Fmn-binding Protein, Chain A"/>
    <property type="match status" value="1"/>
</dbReference>
<feature type="domain" description="Pyridoxamine 5'-phosphate oxidase N-terminal" evidence="1">
    <location>
        <begin position="18"/>
        <end position="136"/>
    </location>
</feature>
<name>A0A2S0UPI6_9RHOB</name>
<organism evidence="2 3">
    <name type="scientific">Paragemmobacter aquarius</name>
    <dbReference type="NCBI Taxonomy" id="2169400"/>
    <lineage>
        <taxon>Bacteria</taxon>
        <taxon>Pseudomonadati</taxon>
        <taxon>Pseudomonadota</taxon>
        <taxon>Alphaproteobacteria</taxon>
        <taxon>Rhodobacterales</taxon>
        <taxon>Paracoccaceae</taxon>
        <taxon>Paragemmobacter</taxon>
    </lineage>
</organism>
<dbReference type="Proteomes" id="UP000244496">
    <property type="component" value="Chromosome"/>
</dbReference>
<evidence type="ECO:0000313" key="3">
    <source>
        <dbReference type="Proteomes" id="UP000244496"/>
    </source>
</evidence>
<dbReference type="OrthoDB" id="9814594at2"/>
<proteinExistence type="predicted"/>
<evidence type="ECO:0000259" key="1">
    <source>
        <dbReference type="Pfam" id="PF01243"/>
    </source>
</evidence>
<accession>A0A2S0UPI6</accession>
<dbReference type="AlphaFoldDB" id="A0A2S0UPI6"/>
<dbReference type="InterPro" id="IPR011576">
    <property type="entry name" value="Pyridox_Oxase_N"/>
</dbReference>
<sequence>MPRDPIQDATPDAIALARALLAQPHAALAVTDADGTPAISRIAFGTSPAGPLTLISNLAPHFAALAANPACALLLGEPGPKGDPLTHPRLMLKAAATFIAAADPARPALRDHWLATHPKAKLYIDFADFAFVRFTLVSAFLNAGFGKAHRLDPETLL</sequence>
<evidence type="ECO:0000313" key="2">
    <source>
        <dbReference type="EMBL" id="AWB49724.1"/>
    </source>
</evidence>
<keyword evidence="3" id="KW-1185">Reference proteome</keyword>
<dbReference type="RefSeq" id="WP_108436541.1">
    <property type="nucleotide sequence ID" value="NZ_CP028918.1"/>
</dbReference>
<dbReference type="InterPro" id="IPR014419">
    <property type="entry name" value="HutZ"/>
</dbReference>
<dbReference type="EMBL" id="CP028918">
    <property type="protein sequence ID" value="AWB49724.1"/>
    <property type="molecule type" value="Genomic_DNA"/>
</dbReference>
<dbReference type="SUPFAM" id="SSF50475">
    <property type="entry name" value="FMN-binding split barrel"/>
    <property type="match status" value="1"/>
</dbReference>
<dbReference type="InterPro" id="IPR012349">
    <property type="entry name" value="Split_barrel_FMN-bd"/>
</dbReference>
<protein>
    <submittedName>
        <fullName evidence="2">Pyridoxamine 5-phosphate oxidase</fullName>
    </submittedName>
</protein>
<dbReference type="KEGG" id="geh:HYN69_15535"/>
<dbReference type="Pfam" id="PF01243">
    <property type="entry name" value="PNPOx_N"/>
    <property type="match status" value="1"/>
</dbReference>
<gene>
    <name evidence="2" type="ORF">HYN69_15535</name>
</gene>